<name>A0A2R4WI27_9HYPH</name>
<reference evidence="3 4" key="1">
    <citation type="submission" date="2018-04" db="EMBL/GenBank/DDBJ databases">
        <title>Methylobacterium sp. PR1016A genome.</title>
        <authorList>
            <person name="Park W."/>
        </authorList>
    </citation>
    <scope>NUCLEOTIDE SEQUENCE [LARGE SCALE GENOMIC DNA]</scope>
    <source>
        <strain evidence="3 4">PR1016A</strain>
    </source>
</reference>
<dbReference type="InterPro" id="IPR010982">
    <property type="entry name" value="Lambda_DNA-bd_dom_sf"/>
</dbReference>
<evidence type="ECO:0000313" key="3">
    <source>
        <dbReference type="EMBL" id="AWB21201.1"/>
    </source>
</evidence>
<protein>
    <submittedName>
        <fullName evidence="3">XRE family transcriptional regulator</fullName>
    </submittedName>
</protein>
<dbReference type="InterPro" id="IPR001387">
    <property type="entry name" value="Cro/C1-type_HTH"/>
</dbReference>
<dbReference type="AlphaFoldDB" id="A0A2R4WI27"/>
<dbReference type="Gene3D" id="1.10.260.40">
    <property type="entry name" value="lambda repressor-like DNA-binding domains"/>
    <property type="match status" value="1"/>
</dbReference>
<dbReference type="RefSeq" id="WP_099953077.1">
    <property type="nucleotide sequence ID" value="NZ_CP028843.1"/>
</dbReference>
<dbReference type="KEGG" id="mee:DA075_09985"/>
<sequence length="113" mass="12482">MSSTVRNRMIGARIRLARKKRGITIRELADVLGVAAITISQYELGEQAVSRPRLEQIAKAVAVPVRDLTARLPLTDMSDDEVEMVQAVRAMPPEGRAYMHRLMVDAAAGRVAR</sequence>
<accession>A0A2R4WI27</accession>
<dbReference type="OrthoDB" id="5659783at2"/>
<dbReference type="EMBL" id="CP028843">
    <property type="protein sequence ID" value="AWB21201.1"/>
    <property type="molecule type" value="Genomic_DNA"/>
</dbReference>
<dbReference type="SMART" id="SM00530">
    <property type="entry name" value="HTH_XRE"/>
    <property type="match status" value="1"/>
</dbReference>
<dbReference type="GO" id="GO:0003700">
    <property type="term" value="F:DNA-binding transcription factor activity"/>
    <property type="evidence" value="ECO:0007669"/>
    <property type="project" value="TreeGrafter"/>
</dbReference>
<dbReference type="GO" id="GO:0005829">
    <property type="term" value="C:cytosol"/>
    <property type="evidence" value="ECO:0007669"/>
    <property type="project" value="TreeGrafter"/>
</dbReference>
<proteinExistence type="predicted"/>
<organism evidence="3 4">
    <name type="scientific">Methylobacterium currus</name>
    <dbReference type="NCBI Taxonomy" id="2051553"/>
    <lineage>
        <taxon>Bacteria</taxon>
        <taxon>Pseudomonadati</taxon>
        <taxon>Pseudomonadota</taxon>
        <taxon>Alphaproteobacteria</taxon>
        <taxon>Hyphomicrobiales</taxon>
        <taxon>Methylobacteriaceae</taxon>
        <taxon>Methylobacterium</taxon>
    </lineage>
</organism>
<dbReference type="Proteomes" id="UP000244755">
    <property type="component" value="Chromosome 1"/>
</dbReference>
<evidence type="ECO:0000259" key="2">
    <source>
        <dbReference type="PROSITE" id="PS50943"/>
    </source>
</evidence>
<evidence type="ECO:0000256" key="1">
    <source>
        <dbReference type="ARBA" id="ARBA00023125"/>
    </source>
</evidence>
<feature type="domain" description="HTH cro/C1-type" evidence="2">
    <location>
        <begin position="14"/>
        <end position="68"/>
    </location>
</feature>
<evidence type="ECO:0000313" key="4">
    <source>
        <dbReference type="Proteomes" id="UP000244755"/>
    </source>
</evidence>
<dbReference type="PROSITE" id="PS50943">
    <property type="entry name" value="HTH_CROC1"/>
    <property type="match status" value="1"/>
</dbReference>
<dbReference type="GO" id="GO:0003677">
    <property type="term" value="F:DNA binding"/>
    <property type="evidence" value="ECO:0007669"/>
    <property type="project" value="UniProtKB-KW"/>
</dbReference>
<dbReference type="PANTHER" id="PTHR46797">
    <property type="entry name" value="HTH-TYPE TRANSCRIPTIONAL REGULATOR"/>
    <property type="match status" value="1"/>
</dbReference>
<dbReference type="InterPro" id="IPR050807">
    <property type="entry name" value="TransReg_Diox_bact_type"/>
</dbReference>
<keyword evidence="4" id="KW-1185">Reference proteome</keyword>
<dbReference type="PANTHER" id="PTHR46797:SF1">
    <property type="entry name" value="METHYLPHOSPHONATE SYNTHASE"/>
    <property type="match status" value="1"/>
</dbReference>
<gene>
    <name evidence="3" type="ORF">DA075_09985</name>
</gene>
<dbReference type="SUPFAM" id="SSF47413">
    <property type="entry name" value="lambda repressor-like DNA-binding domains"/>
    <property type="match status" value="1"/>
</dbReference>
<dbReference type="CDD" id="cd00093">
    <property type="entry name" value="HTH_XRE"/>
    <property type="match status" value="1"/>
</dbReference>
<dbReference type="Pfam" id="PF01381">
    <property type="entry name" value="HTH_3"/>
    <property type="match status" value="1"/>
</dbReference>
<keyword evidence="1" id="KW-0238">DNA-binding</keyword>